<comment type="function">
    <text evidence="1">Iron-sulfur subunit of the cytochrome bc1 complex, an essential component of the respiratory electron transport chain required for ATP synthesis. The bc1 complex catalyzes the oxidation of menaquinol and the reduction of cytochrome c in the respiratory chain. The bc1 complex operates through a Q-cycle mechanism that couples electron transfer to generation of the proton gradient that drives ATP synthesis.</text>
</comment>
<dbReference type="RefSeq" id="WP_118926759.1">
    <property type="nucleotide sequence ID" value="NZ_QXGH01000023.1"/>
</dbReference>
<proteinExistence type="predicted"/>
<dbReference type="CDD" id="cd03467">
    <property type="entry name" value="Rieske"/>
    <property type="match status" value="1"/>
</dbReference>
<evidence type="ECO:0000256" key="6">
    <source>
        <dbReference type="ARBA" id="ARBA00023014"/>
    </source>
</evidence>
<dbReference type="AlphaFoldDB" id="A0A417XYR3"/>
<dbReference type="GO" id="GO:0051537">
    <property type="term" value="F:2 iron, 2 sulfur cluster binding"/>
    <property type="evidence" value="ECO:0007669"/>
    <property type="project" value="UniProtKB-KW"/>
</dbReference>
<evidence type="ECO:0000256" key="1">
    <source>
        <dbReference type="ARBA" id="ARBA00002494"/>
    </source>
</evidence>
<evidence type="ECO:0000313" key="11">
    <source>
        <dbReference type="Proteomes" id="UP000283644"/>
    </source>
</evidence>
<dbReference type="PANTHER" id="PTHR10134">
    <property type="entry name" value="CYTOCHROME B-C1 COMPLEX SUBUNIT RIESKE, MITOCHONDRIAL"/>
    <property type="match status" value="1"/>
</dbReference>
<accession>A0A417XYR3</accession>
<dbReference type="InterPro" id="IPR014349">
    <property type="entry name" value="Rieske_Fe-S_prot"/>
</dbReference>
<evidence type="ECO:0000256" key="3">
    <source>
        <dbReference type="ARBA" id="ARBA00022714"/>
    </source>
</evidence>
<dbReference type="EMBL" id="QXGH01000023">
    <property type="protein sequence ID" value="RHW25520.1"/>
    <property type="molecule type" value="Genomic_DNA"/>
</dbReference>
<dbReference type="OrthoDB" id="25106at2"/>
<dbReference type="GO" id="GO:0004497">
    <property type="term" value="F:monooxygenase activity"/>
    <property type="evidence" value="ECO:0007669"/>
    <property type="project" value="UniProtKB-ARBA"/>
</dbReference>
<protein>
    <recommendedName>
        <fullName evidence="2">Cytochrome bc1 complex Rieske iron-sulfur subunit</fullName>
    </recommendedName>
    <alternativeName>
        <fullName evidence="8">Cytochrome bc1 reductase complex subunit QcrA</fullName>
    </alternativeName>
</protein>
<evidence type="ECO:0000256" key="4">
    <source>
        <dbReference type="ARBA" id="ARBA00022723"/>
    </source>
</evidence>
<keyword evidence="11" id="KW-1185">Reference proteome</keyword>
<evidence type="ECO:0000256" key="2">
    <source>
        <dbReference type="ARBA" id="ARBA00015816"/>
    </source>
</evidence>
<comment type="caution">
    <text evidence="10">The sequence shown here is derived from an EMBL/GenBank/DDBJ whole genome shotgun (WGS) entry which is preliminary data.</text>
</comment>
<keyword evidence="5" id="KW-0408">Iron</keyword>
<evidence type="ECO:0000256" key="8">
    <source>
        <dbReference type="ARBA" id="ARBA00029586"/>
    </source>
</evidence>
<dbReference type="Pfam" id="PF00355">
    <property type="entry name" value="Rieske"/>
    <property type="match status" value="1"/>
</dbReference>
<feature type="domain" description="Rieske" evidence="9">
    <location>
        <begin position="47"/>
        <end position="139"/>
    </location>
</feature>
<gene>
    <name evidence="10" type="ORF">D0Z08_18585</name>
</gene>
<dbReference type="GO" id="GO:0016705">
    <property type="term" value="F:oxidoreductase activity, acting on paired donors, with incorporation or reduction of molecular oxygen"/>
    <property type="evidence" value="ECO:0007669"/>
    <property type="project" value="UniProtKB-ARBA"/>
</dbReference>
<evidence type="ECO:0000313" key="10">
    <source>
        <dbReference type="EMBL" id="RHW25520.1"/>
    </source>
</evidence>
<evidence type="ECO:0000256" key="5">
    <source>
        <dbReference type="ARBA" id="ARBA00023004"/>
    </source>
</evidence>
<keyword evidence="6" id="KW-0411">Iron-sulfur</keyword>
<dbReference type="InterPro" id="IPR017941">
    <property type="entry name" value="Rieske_2Fe-2S"/>
</dbReference>
<dbReference type="GO" id="GO:0046872">
    <property type="term" value="F:metal ion binding"/>
    <property type="evidence" value="ECO:0007669"/>
    <property type="project" value="UniProtKB-KW"/>
</dbReference>
<reference evidence="10 11" key="1">
    <citation type="submission" date="2018-09" db="EMBL/GenBank/DDBJ databases">
        <title>Genome sequencing of Nocardioides immobilis CCTCC AB 2017083 for comparison to Nocardioides silvaticus.</title>
        <authorList>
            <person name="Li C."/>
            <person name="Wang G."/>
        </authorList>
    </citation>
    <scope>NUCLEOTIDE SEQUENCE [LARGE SCALE GENOMIC DNA]</scope>
    <source>
        <strain evidence="10 11">CCTCC AB 2017083</strain>
    </source>
</reference>
<dbReference type="PROSITE" id="PS51296">
    <property type="entry name" value="RIESKE"/>
    <property type="match status" value="1"/>
</dbReference>
<dbReference type="Gene3D" id="2.102.10.10">
    <property type="entry name" value="Rieske [2Fe-2S] iron-sulphur domain"/>
    <property type="match status" value="1"/>
</dbReference>
<dbReference type="InterPro" id="IPR036922">
    <property type="entry name" value="Rieske_2Fe-2S_sf"/>
</dbReference>
<keyword evidence="3" id="KW-0001">2Fe-2S</keyword>
<dbReference type="Proteomes" id="UP000283644">
    <property type="component" value="Unassembled WGS sequence"/>
</dbReference>
<keyword evidence="7" id="KW-1015">Disulfide bond</keyword>
<organism evidence="10 11">
    <name type="scientific">Nocardioides immobilis</name>
    <dbReference type="NCBI Taxonomy" id="2049295"/>
    <lineage>
        <taxon>Bacteria</taxon>
        <taxon>Bacillati</taxon>
        <taxon>Actinomycetota</taxon>
        <taxon>Actinomycetes</taxon>
        <taxon>Propionibacteriales</taxon>
        <taxon>Nocardioidaceae</taxon>
        <taxon>Nocardioides</taxon>
    </lineage>
</organism>
<evidence type="ECO:0000256" key="7">
    <source>
        <dbReference type="ARBA" id="ARBA00023157"/>
    </source>
</evidence>
<evidence type="ECO:0000259" key="9">
    <source>
        <dbReference type="PROSITE" id="PS51296"/>
    </source>
</evidence>
<keyword evidence="4" id="KW-0479">Metal-binding</keyword>
<sequence>MSGLGEVRANRRIVFHGLGALGVAAALAGCGGGDDGSSDGDDVASGTQLTTTDEVPVGGGVVLTDQKIVVTQPTEGEFKAFTAVCTHQQLLVTSVEEGTIHCANHGSSYDAATGEVAGGPAPAALTEVAIKVDGDKILTD</sequence>
<name>A0A417XYR3_9ACTN</name>
<dbReference type="FunFam" id="2.102.10.10:FF:000016">
    <property type="entry name" value="Nitrite reductase/ring-hydroxylating ferredoxin subunit"/>
    <property type="match status" value="1"/>
</dbReference>
<dbReference type="SUPFAM" id="SSF50022">
    <property type="entry name" value="ISP domain"/>
    <property type="match status" value="1"/>
</dbReference>